<evidence type="ECO:0000256" key="2">
    <source>
        <dbReference type="SAM" id="SignalP"/>
    </source>
</evidence>
<reference evidence="3 4" key="1">
    <citation type="submission" date="2020-08" db="EMBL/GenBank/DDBJ databases">
        <title>Genomic Encyclopedia of Type Strains, Phase III (KMG-III): the genomes of soil and plant-associated and newly described type strains.</title>
        <authorList>
            <person name="Whitman W."/>
        </authorList>
    </citation>
    <scope>NUCLEOTIDE SEQUENCE [LARGE SCALE GENOMIC DNA]</scope>
    <source>
        <strain evidence="3 4">CECT 3287</strain>
    </source>
</reference>
<sequence>MANAWRFWMALTATACVYGVISATAYALAPGSQYDGHAAGMALLAAANAGLTAFCHRVAARCAKTAEFDRQ</sequence>
<keyword evidence="2" id="KW-0732">Signal</keyword>
<evidence type="ECO:0000256" key="1">
    <source>
        <dbReference type="SAM" id="Phobius"/>
    </source>
</evidence>
<evidence type="ECO:0000313" key="3">
    <source>
        <dbReference type="EMBL" id="MBB3099914.1"/>
    </source>
</evidence>
<feature type="signal peptide" evidence="2">
    <location>
        <begin position="1"/>
        <end position="29"/>
    </location>
</feature>
<name>A0A7W5AQ62_9ACTN</name>
<keyword evidence="1" id="KW-1133">Transmembrane helix</keyword>
<keyword evidence="1" id="KW-0472">Membrane</keyword>
<keyword evidence="4" id="KW-1185">Reference proteome</keyword>
<gene>
    <name evidence="3" type="ORF">FHR83_007630</name>
</gene>
<dbReference type="AlphaFoldDB" id="A0A7W5AQ62"/>
<organism evidence="3 4">
    <name type="scientific">Actinoplanes campanulatus</name>
    <dbReference type="NCBI Taxonomy" id="113559"/>
    <lineage>
        <taxon>Bacteria</taxon>
        <taxon>Bacillati</taxon>
        <taxon>Actinomycetota</taxon>
        <taxon>Actinomycetes</taxon>
        <taxon>Micromonosporales</taxon>
        <taxon>Micromonosporaceae</taxon>
        <taxon>Actinoplanes</taxon>
    </lineage>
</organism>
<keyword evidence="1" id="KW-0812">Transmembrane</keyword>
<comment type="caution">
    <text evidence="3">The sequence shown here is derived from an EMBL/GenBank/DDBJ whole genome shotgun (WGS) entry which is preliminary data.</text>
</comment>
<accession>A0A7W5AQ62</accession>
<feature type="transmembrane region" description="Helical" evidence="1">
    <location>
        <begin position="37"/>
        <end position="55"/>
    </location>
</feature>
<evidence type="ECO:0000313" key="4">
    <source>
        <dbReference type="Proteomes" id="UP000590749"/>
    </source>
</evidence>
<proteinExistence type="predicted"/>
<dbReference type="Proteomes" id="UP000590749">
    <property type="component" value="Unassembled WGS sequence"/>
</dbReference>
<protein>
    <submittedName>
        <fullName evidence="3">ABC-type uncharacterized transport system permease subunit</fullName>
    </submittedName>
</protein>
<feature type="chain" id="PRO_5038854009" evidence="2">
    <location>
        <begin position="30"/>
        <end position="71"/>
    </location>
</feature>
<dbReference type="EMBL" id="JACHXF010000021">
    <property type="protein sequence ID" value="MBB3099914.1"/>
    <property type="molecule type" value="Genomic_DNA"/>
</dbReference>